<dbReference type="PANTHER" id="PTHR30352">
    <property type="entry name" value="PYRUVATE FORMATE-LYASE-ACTIVATING ENZYME"/>
    <property type="match status" value="1"/>
</dbReference>
<dbReference type="SFLD" id="SFLDG01094">
    <property type="entry name" value="Uncharacterised_Radical_SAM_Su"/>
    <property type="match status" value="1"/>
</dbReference>
<proteinExistence type="predicted"/>
<comment type="cofactor">
    <cofactor evidence="1">
        <name>[4Fe-4S] cluster</name>
        <dbReference type="ChEBI" id="CHEBI:49883"/>
    </cofactor>
</comment>
<dbReference type="AlphaFoldDB" id="A0A1F4R4B3"/>
<dbReference type="PROSITE" id="PS51918">
    <property type="entry name" value="RADICAL_SAM"/>
    <property type="match status" value="1"/>
</dbReference>
<comment type="caution">
    <text evidence="8">The sequence shown here is derived from an EMBL/GenBank/DDBJ whole genome shotgun (WGS) entry which is preliminary data.</text>
</comment>
<protein>
    <submittedName>
        <fullName evidence="8">Anaerobic ribonucleoside-triphosphate reductase activating protein</fullName>
    </submittedName>
</protein>
<dbReference type="CDD" id="cd01335">
    <property type="entry name" value="Radical_SAM"/>
    <property type="match status" value="1"/>
</dbReference>
<gene>
    <name evidence="8" type="ORF">A3H38_04605</name>
</gene>
<dbReference type="GO" id="GO:0046872">
    <property type="term" value="F:metal ion binding"/>
    <property type="evidence" value="ECO:0007669"/>
    <property type="project" value="UniProtKB-KW"/>
</dbReference>
<accession>A0A1F4R4B3</accession>
<keyword evidence="4" id="KW-0479">Metal-binding</keyword>
<evidence type="ECO:0000256" key="5">
    <source>
        <dbReference type="ARBA" id="ARBA00023004"/>
    </source>
</evidence>
<dbReference type="GO" id="GO:0003824">
    <property type="term" value="F:catalytic activity"/>
    <property type="evidence" value="ECO:0007669"/>
    <property type="project" value="InterPro"/>
</dbReference>
<dbReference type="SFLD" id="SFLDS00029">
    <property type="entry name" value="Radical_SAM"/>
    <property type="match status" value="1"/>
</dbReference>
<name>A0A1F4R4B3_UNCSA</name>
<reference evidence="8 9" key="1">
    <citation type="journal article" date="2016" name="Nat. Commun.">
        <title>Thousands of microbial genomes shed light on interconnected biogeochemical processes in an aquifer system.</title>
        <authorList>
            <person name="Anantharaman K."/>
            <person name="Brown C.T."/>
            <person name="Hug L.A."/>
            <person name="Sharon I."/>
            <person name="Castelle C.J."/>
            <person name="Probst A.J."/>
            <person name="Thomas B.C."/>
            <person name="Singh A."/>
            <person name="Wilkins M.J."/>
            <person name="Karaoz U."/>
            <person name="Brodie E.L."/>
            <person name="Williams K.H."/>
            <person name="Hubbard S.S."/>
            <person name="Banfield J.F."/>
        </authorList>
    </citation>
    <scope>NUCLEOTIDE SEQUENCE [LARGE SCALE GENOMIC DNA]</scope>
</reference>
<dbReference type="InterPro" id="IPR013785">
    <property type="entry name" value="Aldolase_TIM"/>
</dbReference>
<dbReference type="NCBIfam" id="TIGR02495">
    <property type="entry name" value="NrdG2"/>
    <property type="match status" value="1"/>
</dbReference>
<evidence type="ECO:0000259" key="7">
    <source>
        <dbReference type="PROSITE" id="PS51918"/>
    </source>
</evidence>
<dbReference type="Proteomes" id="UP000176938">
    <property type="component" value="Unassembled WGS sequence"/>
</dbReference>
<keyword evidence="5" id="KW-0408">Iron</keyword>
<evidence type="ECO:0000313" key="9">
    <source>
        <dbReference type="Proteomes" id="UP000176938"/>
    </source>
</evidence>
<keyword evidence="6" id="KW-0411">Iron-sulfur</keyword>
<sequence>MSIKGFIKTSFLDWDGKIVSTLYVAGCNFRCPFCHNFGLIEKPQSYETVPRARIDKFLLEHKDFIDGICLTGGEPCLHKNSGLFEFLRHIKELGMQIKFDTNGTDPRCLKKAVDENLLDYIAMDIKGPLDERYDKLSGVKTDLTKINESIRFIRDSGVPYEFRMTVVPTLLERVDVRAVAKALAGAQKLILQQFSEKNCWDLSLRKIKPYAKEELEVMAGLAKEFVPDTFLRGV</sequence>
<dbReference type="Gene3D" id="3.20.20.70">
    <property type="entry name" value="Aldolase class I"/>
    <property type="match status" value="1"/>
</dbReference>
<dbReference type="PANTHER" id="PTHR30352:SF13">
    <property type="entry name" value="GLYCYL-RADICAL ENZYME ACTIVATING ENZYME YJJW-RELATED"/>
    <property type="match status" value="1"/>
</dbReference>
<dbReference type="Pfam" id="PF04055">
    <property type="entry name" value="Radical_SAM"/>
    <property type="match status" value="1"/>
</dbReference>
<evidence type="ECO:0000256" key="1">
    <source>
        <dbReference type="ARBA" id="ARBA00001966"/>
    </source>
</evidence>
<evidence type="ECO:0000256" key="3">
    <source>
        <dbReference type="ARBA" id="ARBA00022691"/>
    </source>
</evidence>
<dbReference type="GO" id="GO:0051539">
    <property type="term" value="F:4 iron, 4 sulfur cluster binding"/>
    <property type="evidence" value="ECO:0007669"/>
    <property type="project" value="UniProtKB-KW"/>
</dbReference>
<dbReference type="InterPro" id="IPR058240">
    <property type="entry name" value="rSAM_sf"/>
</dbReference>
<evidence type="ECO:0000256" key="4">
    <source>
        <dbReference type="ARBA" id="ARBA00022723"/>
    </source>
</evidence>
<dbReference type="SUPFAM" id="SSF102114">
    <property type="entry name" value="Radical SAM enzymes"/>
    <property type="match status" value="1"/>
</dbReference>
<evidence type="ECO:0000256" key="2">
    <source>
        <dbReference type="ARBA" id="ARBA00022485"/>
    </source>
</evidence>
<feature type="domain" description="Radical SAM core" evidence="7">
    <location>
        <begin position="14"/>
        <end position="228"/>
    </location>
</feature>
<keyword evidence="2" id="KW-0004">4Fe-4S</keyword>
<dbReference type="InterPro" id="IPR034457">
    <property type="entry name" value="Organic_radical-activating"/>
</dbReference>
<keyword evidence="3" id="KW-0949">S-adenosyl-L-methionine</keyword>
<dbReference type="InterPro" id="IPR012840">
    <property type="entry name" value="NrdG2"/>
</dbReference>
<evidence type="ECO:0000313" key="8">
    <source>
        <dbReference type="EMBL" id="OGC03009.1"/>
    </source>
</evidence>
<evidence type="ECO:0000256" key="6">
    <source>
        <dbReference type="ARBA" id="ARBA00023014"/>
    </source>
</evidence>
<dbReference type="EMBL" id="METP01000065">
    <property type="protein sequence ID" value="OGC03009.1"/>
    <property type="molecule type" value="Genomic_DNA"/>
</dbReference>
<dbReference type="InterPro" id="IPR007197">
    <property type="entry name" value="rSAM"/>
</dbReference>
<organism evidence="8 9">
    <name type="scientific">candidate division WOR-1 bacterium RIFCSPLOWO2_02_FULL_46_20</name>
    <dbReference type="NCBI Taxonomy" id="1802567"/>
    <lineage>
        <taxon>Bacteria</taxon>
        <taxon>Bacillati</taxon>
        <taxon>Saganbacteria</taxon>
    </lineage>
</organism>